<feature type="compositionally biased region" description="Polar residues" evidence="1">
    <location>
        <begin position="1"/>
        <end position="20"/>
    </location>
</feature>
<accession>Q0RBE9</accession>
<feature type="region of interest" description="Disordered" evidence="1">
    <location>
        <begin position="1"/>
        <end position="73"/>
    </location>
</feature>
<keyword evidence="3" id="KW-1185">Reference proteome</keyword>
<evidence type="ECO:0000256" key="1">
    <source>
        <dbReference type="SAM" id="MobiDB-lite"/>
    </source>
</evidence>
<dbReference type="AlphaFoldDB" id="Q0RBE9"/>
<name>Q0RBE9_FRAAA</name>
<evidence type="ECO:0000313" key="3">
    <source>
        <dbReference type="Proteomes" id="UP000000657"/>
    </source>
</evidence>
<gene>
    <name evidence="2" type="ordered locus">FRAAL6614</name>
</gene>
<sequence length="73" mass="8453">MYRAQQRSSVATETISQTPLASDMVVRTRSHSRSARRRSPSVGDPRRHPPRRLPWHRRPPTRPVGRRAHPRPG</sequence>
<dbReference type="KEGG" id="fal:FRAAL6614"/>
<protein>
    <submittedName>
        <fullName evidence="2">Uncharacterized protein</fullName>
    </submittedName>
</protein>
<reference evidence="2 3" key="1">
    <citation type="journal article" date="2007" name="Genome Res.">
        <title>Genome characteristics of facultatively symbiotic Frankia sp. strains reflect host range and host plant biogeography.</title>
        <authorList>
            <person name="Normand P."/>
            <person name="Lapierre P."/>
            <person name="Tisa L.S."/>
            <person name="Gogarten J.P."/>
            <person name="Alloisio N."/>
            <person name="Bagnarol E."/>
            <person name="Bassi C.A."/>
            <person name="Berry A.M."/>
            <person name="Bickhart D.M."/>
            <person name="Choisne N."/>
            <person name="Couloux A."/>
            <person name="Cournoyer B."/>
            <person name="Cruveiller S."/>
            <person name="Daubin V."/>
            <person name="Demange N."/>
            <person name="Francino M.P."/>
            <person name="Goltsman E."/>
            <person name="Huang Y."/>
            <person name="Kopp O.R."/>
            <person name="Labarre L."/>
            <person name="Lapidus A."/>
            <person name="Lavire C."/>
            <person name="Marechal J."/>
            <person name="Martinez M."/>
            <person name="Mastronunzio J.E."/>
            <person name="Mullin B.C."/>
            <person name="Niemann J."/>
            <person name="Pujic P."/>
            <person name="Rawnsley T."/>
            <person name="Rouy Z."/>
            <person name="Schenowitz C."/>
            <person name="Sellstedt A."/>
            <person name="Tavares F."/>
            <person name="Tomkins J.P."/>
            <person name="Vallenet D."/>
            <person name="Valverde C."/>
            <person name="Wall L.G."/>
            <person name="Wang Y."/>
            <person name="Medigue C."/>
            <person name="Benson D.R."/>
        </authorList>
    </citation>
    <scope>NUCLEOTIDE SEQUENCE [LARGE SCALE GENOMIC DNA]</scope>
    <source>
        <strain evidence="3">DSM 45986 / CECT 9034 / ACN14a</strain>
    </source>
</reference>
<evidence type="ECO:0000313" key="2">
    <source>
        <dbReference type="EMBL" id="CAJ65237.1"/>
    </source>
</evidence>
<dbReference type="HOGENOM" id="CLU_2699308_0_0_11"/>
<dbReference type="EMBL" id="CT573213">
    <property type="protein sequence ID" value="CAJ65237.1"/>
    <property type="molecule type" value="Genomic_DNA"/>
</dbReference>
<proteinExistence type="predicted"/>
<dbReference type="STRING" id="326424.FRAAL6614"/>
<feature type="compositionally biased region" description="Basic residues" evidence="1">
    <location>
        <begin position="48"/>
        <end position="73"/>
    </location>
</feature>
<feature type="compositionally biased region" description="Basic residues" evidence="1">
    <location>
        <begin position="28"/>
        <end position="39"/>
    </location>
</feature>
<dbReference type="Proteomes" id="UP000000657">
    <property type="component" value="Chromosome"/>
</dbReference>
<organism evidence="2 3">
    <name type="scientific">Frankia alni (strain DSM 45986 / CECT 9034 / ACN14a)</name>
    <dbReference type="NCBI Taxonomy" id="326424"/>
    <lineage>
        <taxon>Bacteria</taxon>
        <taxon>Bacillati</taxon>
        <taxon>Actinomycetota</taxon>
        <taxon>Actinomycetes</taxon>
        <taxon>Frankiales</taxon>
        <taxon>Frankiaceae</taxon>
        <taxon>Frankia</taxon>
    </lineage>
</organism>